<proteinExistence type="predicted"/>
<sequence>MNNDHSSVLDPHVKSQGDTLTSNGTGPSRPSDSQVPSSACAPPSRRGSATLLTALRAAMTSQPDIEAARRRAHKEFEAFWQRDVFNGLGSIDVSAADETSGKKTISGTVEDTSNHTRTDGGQWSLKFEFSIPATSKGCGLPYTMARVDYPLTLAGFNKTAAADTMYEAWEGSSAGLEGLDSNIGDNRIEGMVECRSCIRALRTDSQLDVLRDVPVTFILGYKPPLERQS</sequence>
<dbReference type="EMBL" id="KI894035">
    <property type="protein sequence ID" value="OBR82396.1"/>
    <property type="molecule type" value="Genomic_DNA"/>
</dbReference>
<dbReference type="GeneID" id="28970854"/>
<dbReference type="EMBL" id="CP144540">
    <property type="protein sequence ID" value="WWC65899.1"/>
    <property type="molecule type" value="Genomic_DNA"/>
</dbReference>
<keyword evidence="4" id="KW-1185">Reference proteome</keyword>
<dbReference type="VEuPathDB" id="FungiDB:I303_07155"/>
<organism evidence="2">
    <name type="scientific">Kwoniella dejecticola CBS 10117</name>
    <dbReference type="NCBI Taxonomy" id="1296121"/>
    <lineage>
        <taxon>Eukaryota</taxon>
        <taxon>Fungi</taxon>
        <taxon>Dikarya</taxon>
        <taxon>Basidiomycota</taxon>
        <taxon>Agaricomycotina</taxon>
        <taxon>Tremellomycetes</taxon>
        <taxon>Tremellales</taxon>
        <taxon>Cryptococcaceae</taxon>
        <taxon>Kwoniella</taxon>
    </lineage>
</organism>
<feature type="region of interest" description="Disordered" evidence="1">
    <location>
        <begin position="1"/>
        <end position="46"/>
    </location>
</feature>
<feature type="compositionally biased region" description="Polar residues" evidence="1">
    <location>
        <begin position="16"/>
        <end position="37"/>
    </location>
</feature>
<dbReference type="Proteomes" id="UP000078595">
    <property type="component" value="Chromosome 11"/>
</dbReference>
<protein>
    <submittedName>
        <fullName evidence="2">Uncharacterized protein</fullName>
    </submittedName>
</protein>
<name>A0A1A5ZX65_9TREE</name>
<evidence type="ECO:0000313" key="3">
    <source>
        <dbReference type="EMBL" id="WWC65899.1"/>
    </source>
</evidence>
<dbReference type="AlphaFoldDB" id="A0A1A5ZX65"/>
<reference evidence="2" key="1">
    <citation type="submission" date="2013-07" db="EMBL/GenBank/DDBJ databases">
        <title>The Genome Sequence of Cryptococcus dejecticola CBS10117.</title>
        <authorList>
            <consortium name="The Broad Institute Genome Sequencing Platform"/>
            <person name="Cuomo C."/>
            <person name="Litvintseva A."/>
            <person name="Chen Y."/>
            <person name="Heitman J."/>
            <person name="Sun S."/>
            <person name="Springer D."/>
            <person name="Dromer F."/>
            <person name="Young S.K."/>
            <person name="Zeng Q."/>
            <person name="Gargeya S."/>
            <person name="Fitzgerald M."/>
            <person name="Abouelleil A."/>
            <person name="Alvarado L."/>
            <person name="Berlin A.M."/>
            <person name="Chapman S.B."/>
            <person name="Dewar J."/>
            <person name="Goldberg J."/>
            <person name="Griggs A."/>
            <person name="Gujja S."/>
            <person name="Hansen M."/>
            <person name="Howarth C."/>
            <person name="Imamovic A."/>
            <person name="Larimer J."/>
            <person name="McCowan C."/>
            <person name="Murphy C."/>
            <person name="Pearson M."/>
            <person name="Priest M."/>
            <person name="Roberts A."/>
            <person name="Saif S."/>
            <person name="Shea T."/>
            <person name="Sykes S."/>
            <person name="Wortman J."/>
            <person name="Nusbaum C."/>
            <person name="Birren B."/>
        </authorList>
    </citation>
    <scope>NUCLEOTIDE SEQUENCE [LARGE SCALE GENOMIC DNA]</scope>
    <source>
        <strain evidence="2">CBS 10117</strain>
    </source>
</reference>
<dbReference type="RefSeq" id="XP_018260238.1">
    <property type="nucleotide sequence ID" value="XM_018410429.1"/>
</dbReference>
<evidence type="ECO:0000313" key="4">
    <source>
        <dbReference type="Proteomes" id="UP000078595"/>
    </source>
</evidence>
<accession>A0A1A5ZX65</accession>
<dbReference type="KEGG" id="kdj:28970854"/>
<gene>
    <name evidence="2" type="ORF">I303_07155</name>
    <name evidence="3" type="ORF">I303_108521</name>
</gene>
<reference evidence="3" key="3">
    <citation type="submission" date="2024-02" db="EMBL/GenBank/DDBJ databases">
        <title>Comparative genomics of Cryptococcus and Kwoniella reveals pathogenesis evolution and contrasting modes of karyotype evolution via chromosome fusion or intercentromeric recombination.</title>
        <authorList>
            <person name="Coelho M.A."/>
            <person name="David-Palma M."/>
            <person name="Shea T."/>
            <person name="Bowers K."/>
            <person name="McGinley-Smith S."/>
            <person name="Mohammad A.W."/>
            <person name="Gnirke A."/>
            <person name="Yurkov A.M."/>
            <person name="Nowrousian M."/>
            <person name="Sun S."/>
            <person name="Cuomo C.A."/>
            <person name="Heitman J."/>
        </authorList>
    </citation>
    <scope>NUCLEOTIDE SEQUENCE</scope>
    <source>
        <strain evidence="3">CBS 10117</strain>
    </source>
</reference>
<evidence type="ECO:0000313" key="2">
    <source>
        <dbReference type="EMBL" id="OBR82396.1"/>
    </source>
</evidence>
<evidence type="ECO:0000256" key="1">
    <source>
        <dbReference type="SAM" id="MobiDB-lite"/>
    </source>
</evidence>
<reference evidence="3" key="2">
    <citation type="submission" date="2013-07" db="EMBL/GenBank/DDBJ databases">
        <authorList>
            <consortium name="The Broad Institute Genome Sequencing Platform"/>
            <person name="Cuomo C."/>
            <person name="Litvintseva A."/>
            <person name="Chen Y."/>
            <person name="Heitman J."/>
            <person name="Sun S."/>
            <person name="Springer D."/>
            <person name="Dromer F."/>
            <person name="Young S.K."/>
            <person name="Zeng Q."/>
            <person name="Gargeya S."/>
            <person name="Fitzgerald M."/>
            <person name="Abouelleil A."/>
            <person name="Alvarado L."/>
            <person name="Berlin A.M."/>
            <person name="Chapman S.B."/>
            <person name="Dewar J."/>
            <person name="Goldberg J."/>
            <person name="Griggs A."/>
            <person name="Gujja S."/>
            <person name="Hansen M."/>
            <person name="Howarth C."/>
            <person name="Imamovic A."/>
            <person name="Larimer J."/>
            <person name="McCowan C."/>
            <person name="Murphy C."/>
            <person name="Pearson M."/>
            <person name="Priest M."/>
            <person name="Roberts A."/>
            <person name="Saif S."/>
            <person name="Shea T."/>
            <person name="Sykes S."/>
            <person name="Wortman J."/>
            <person name="Nusbaum C."/>
            <person name="Birren B."/>
        </authorList>
    </citation>
    <scope>NUCLEOTIDE SEQUENCE</scope>
    <source>
        <strain evidence="3">CBS 10117</strain>
    </source>
</reference>